<dbReference type="GO" id="GO:0005524">
    <property type="term" value="F:ATP binding"/>
    <property type="evidence" value="ECO:0007669"/>
    <property type="project" value="InterPro"/>
</dbReference>
<dbReference type="InterPro" id="IPR000719">
    <property type="entry name" value="Prot_kinase_dom"/>
</dbReference>
<dbReference type="AlphaFoldDB" id="A0A139XGB6"/>
<reference evidence="2 3" key="1">
    <citation type="journal article" date="2013" name="Genome Biol. Evol.">
        <title>Genomes of Stigonematalean cyanobacteria (subsection V) and the evolution of oxygenic photosynthesis from prokaryotes to plastids.</title>
        <authorList>
            <person name="Dagan T."/>
            <person name="Roettger M."/>
            <person name="Stucken K."/>
            <person name="Landan G."/>
            <person name="Koch R."/>
            <person name="Major P."/>
            <person name="Gould S.B."/>
            <person name="Goremykin V.V."/>
            <person name="Rippka R."/>
            <person name="Tandeau de Marsac N."/>
            <person name="Gugger M."/>
            <person name="Lockhart P.J."/>
            <person name="Allen J.F."/>
            <person name="Brune I."/>
            <person name="Maus I."/>
            <person name="Puhler A."/>
            <person name="Martin W.F."/>
        </authorList>
    </citation>
    <scope>NUCLEOTIDE SEQUENCE [LARGE SCALE GENOMIC DNA]</scope>
    <source>
        <strain evidence="2 3">PCC 7110</strain>
    </source>
</reference>
<dbReference type="PANTHER" id="PTHR45890">
    <property type="entry name" value="AARF DOMAIN CONTAINING KINASE 2 (PREDICTED)"/>
    <property type="match status" value="1"/>
</dbReference>
<dbReference type="SUPFAM" id="SSF56112">
    <property type="entry name" value="Protein kinase-like (PK-like)"/>
    <property type="match status" value="1"/>
</dbReference>
<dbReference type="EMBL" id="ANNX02000012">
    <property type="protein sequence ID" value="KYC43737.1"/>
    <property type="molecule type" value="Genomic_DNA"/>
</dbReference>
<dbReference type="InterPro" id="IPR052402">
    <property type="entry name" value="ADCK_kinase"/>
</dbReference>
<dbReference type="GO" id="GO:0004672">
    <property type="term" value="F:protein kinase activity"/>
    <property type="evidence" value="ECO:0007669"/>
    <property type="project" value="InterPro"/>
</dbReference>
<proteinExistence type="predicted"/>
<sequence>MDILFLLWRLAEISFSFIIHLIRLVVRLGIRTLLDRKPKLNRLLGDFIAELLESLGATFIKIGQILSSRPDLLPSEIIASLTRLQDRVAPFNTRRIPGLIQEAFGRSINEIFESFDYKPISSASVAHVHWARLKDGTEVAVKIRRPGLLRKVKNDLLIIKSFAKTLDLFPIMRLIPLTGLVAEFSKSIELQLDFTIEANNNQLFHKNFAEVKNIIFPKLINELCTDSVLVMEFLNGLMKVSEVDFTPMQRKTSAIASVRALYKMIFIDGFIHADLHPGNIYFREGGECVILDLGMVASLNGSDLKDFVDFFLGMVINNGKNCARVVYDTATYRAKDCDRQKFEAGIVQLINEHSSKTAREFEVTSFAVQLFNIQRQFGIRGSTNFTMAILSLAVFEGIVKQLQADLDFQGEARSFIFHALQKSAC</sequence>
<comment type="caution">
    <text evidence="2">The sequence shown here is derived from an EMBL/GenBank/DDBJ whole genome shotgun (WGS) entry which is preliminary data.</text>
</comment>
<feature type="domain" description="Protein kinase" evidence="1">
    <location>
        <begin position="114"/>
        <end position="425"/>
    </location>
</feature>
<protein>
    <recommendedName>
        <fullName evidence="1">Protein kinase domain-containing protein</fullName>
    </recommendedName>
</protein>
<dbReference type="OrthoDB" id="500486at2"/>
<organism evidence="2 3">
    <name type="scientific">Scytonema hofmannii PCC 7110</name>
    <dbReference type="NCBI Taxonomy" id="128403"/>
    <lineage>
        <taxon>Bacteria</taxon>
        <taxon>Bacillati</taxon>
        <taxon>Cyanobacteriota</taxon>
        <taxon>Cyanophyceae</taxon>
        <taxon>Nostocales</taxon>
        <taxon>Scytonemataceae</taxon>
        <taxon>Scytonema</taxon>
    </lineage>
</organism>
<dbReference type="Proteomes" id="UP000076925">
    <property type="component" value="Unassembled WGS sequence"/>
</dbReference>
<dbReference type="Gene3D" id="1.10.510.10">
    <property type="entry name" value="Transferase(Phosphotransferase) domain 1"/>
    <property type="match status" value="1"/>
</dbReference>
<dbReference type="PANTHER" id="PTHR45890:SF1">
    <property type="entry name" value="AARF DOMAIN CONTAINING KINASE 2"/>
    <property type="match status" value="1"/>
</dbReference>
<dbReference type="PROSITE" id="PS50011">
    <property type="entry name" value="PROTEIN_KINASE_DOM"/>
    <property type="match status" value="1"/>
</dbReference>
<dbReference type="RefSeq" id="WP_017742128.1">
    <property type="nucleotide sequence ID" value="NZ_KQ976354.1"/>
</dbReference>
<dbReference type="CDD" id="cd05121">
    <property type="entry name" value="ABC1_ADCK3-like"/>
    <property type="match status" value="1"/>
</dbReference>
<dbReference type="STRING" id="128403.WA1_00810"/>
<accession>A0A139XGB6</accession>
<gene>
    <name evidence="2" type="ORF">WA1_00810</name>
</gene>
<keyword evidence="3" id="KW-1185">Reference proteome</keyword>
<name>A0A139XGB6_9CYAN</name>
<evidence type="ECO:0000313" key="3">
    <source>
        <dbReference type="Proteomes" id="UP000076925"/>
    </source>
</evidence>
<dbReference type="InterPro" id="IPR011009">
    <property type="entry name" value="Kinase-like_dom_sf"/>
</dbReference>
<evidence type="ECO:0000313" key="2">
    <source>
        <dbReference type="EMBL" id="KYC43737.1"/>
    </source>
</evidence>
<dbReference type="Pfam" id="PF03109">
    <property type="entry name" value="ABC1"/>
    <property type="match status" value="1"/>
</dbReference>
<dbReference type="InterPro" id="IPR004147">
    <property type="entry name" value="ABC1_dom"/>
</dbReference>
<evidence type="ECO:0000259" key="1">
    <source>
        <dbReference type="PROSITE" id="PS50011"/>
    </source>
</evidence>